<dbReference type="HAMAP" id="MF_01854">
    <property type="entry name" value="FBPase_class3"/>
    <property type="match status" value="1"/>
</dbReference>
<sequence length="635" mass="71085">MEPVGTEGRFLELLSEQFPTRQSVFTEIINLEAILGLPRGTEHFMSDVHGEYEAFEHILNNCSGVIRERVRAEFGDGLSQAEQDDLCTLIYYPEEKLAKTESDLGGIDLTWWRVHLLRLLRVAKHFASAYTQSKVRKSMPVPYAYIIDELLRDQAGQSEDRSCYHERIVDTIVDTGSGPDFVESLAALIKRLAVDRLHIVGDLFDRGPHADRICDRLLEMPSTDVQWGNHDIVWMGAAAGSLACQAAVVRNNLRYGALSILESSYGVSMRELALFAERTYRDGDVLSPIDKAISVILFKLEGQLIRRNPDFAMDDRLLLPLVDVEGDCVHLPGGDAPLATVDFPTLNPADPLALTDGEREVIDAMAEAFADSERLRRHVAFLYERGSLYRISNDNLLFHACVPMTEGDGLFRTVELRGRRLAGRDLFDWLDREARQAWMEPDQGNLDLMYYLWCGPASPLSGRVMKTFERTFVTDKATWAEPRDPYWELTESPSVCKQVLREFGVSPEHGHIVNGHTPVKASSGESPVRSCGKLVVIDGGFCTAYHKTTGIAGYTLISDSSGLRIKAHRAFTSIGDVLDLNADIMSDTDRFETSDRPLLVEDSDTGAKIRQRIVELRRLLDAYNSGALKERATRG</sequence>
<protein>
    <submittedName>
        <fullName evidence="4">Fructose-1,6-bisphosphatase class 3</fullName>
    </submittedName>
</protein>
<name>A0AAV5B409_9ACTN</name>
<evidence type="ECO:0000256" key="2">
    <source>
        <dbReference type="ARBA" id="ARBA00023211"/>
    </source>
</evidence>
<dbReference type="AlphaFoldDB" id="A0AAV5B409"/>
<dbReference type="InterPro" id="IPR029052">
    <property type="entry name" value="Metallo-depent_PP-like"/>
</dbReference>
<dbReference type="Proteomes" id="UP001055025">
    <property type="component" value="Unassembled WGS sequence"/>
</dbReference>
<accession>A0AAV5B409</accession>
<dbReference type="Pfam" id="PF06874">
    <property type="entry name" value="FBPase_2"/>
    <property type="match status" value="1"/>
</dbReference>
<organism evidence="4 5">
    <name type="scientific">Granulimonas faecalis</name>
    <dbReference type="NCBI Taxonomy" id="2894155"/>
    <lineage>
        <taxon>Bacteria</taxon>
        <taxon>Bacillati</taxon>
        <taxon>Actinomycetota</taxon>
        <taxon>Coriobacteriia</taxon>
        <taxon>Coriobacteriales</taxon>
        <taxon>Kribbibacteriaceae</taxon>
        <taxon>Granulimonas</taxon>
    </lineage>
</organism>
<comment type="caution">
    <text evidence="4">The sequence shown here is derived from an EMBL/GenBank/DDBJ whole genome shotgun (WGS) entry which is preliminary data.</text>
</comment>
<evidence type="ECO:0000256" key="1">
    <source>
        <dbReference type="ARBA" id="ARBA00022801"/>
    </source>
</evidence>
<keyword evidence="2" id="KW-0464">Manganese</keyword>
<dbReference type="EMBL" id="BQKC01000001">
    <property type="protein sequence ID" value="GJM55346.1"/>
    <property type="molecule type" value="Genomic_DNA"/>
</dbReference>
<evidence type="ECO:0000313" key="5">
    <source>
        <dbReference type="Proteomes" id="UP001055025"/>
    </source>
</evidence>
<proteinExistence type="inferred from homology"/>
<dbReference type="GO" id="GO:0006094">
    <property type="term" value="P:gluconeogenesis"/>
    <property type="evidence" value="ECO:0007669"/>
    <property type="project" value="InterPro"/>
</dbReference>
<dbReference type="SUPFAM" id="SSF56300">
    <property type="entry name" value="Metallo-dependent phosphatases"/>
    <property type="match status" value="1"/>
</dbReference>
<gene>
    <name evidence="4" type="primary">fbp</name>
    <name evidence="4" type="ORF">ATOP_10010</name>
</gene>
<evidence type="ECO:0000313" key="4">
    <source>
        <dbReference type="EMBL" id="GJM55346.1"/>
    </source>
</evidence>
<dbReference type="Gene3D" id="3.60.21.10">
    <property type="match status" value="1"/>
</dbReference>
<keyword evidence="5" id="KW-1185">Reference proteome</keyword>
<keyword evidence="1" id="KW-0378">Hydrolase</keyword>
<evidence type="ECO:0000256" key="3">
    <source>
        <dbReference type="ARBA" id="ARBA00023277"/>
    </source>
</evidence>
<dbReference type="GO" id="GO:0042132">
    <property type="term" value="F:fructose 1,6-bisphosphate 1-phosphatase activity"/>
    <property type="evidence" value="ECO:0007669"/>
    <property type="project" value="InterPro"/>
</dbReference>
<dbReference type="RefSeq" id="WP_135977352.1">
    <property type="nucleotide sequence ID" value="NZ_BQKC01000001.1"/>
</dbReference>
<dbReference type="InterPro" id="IPR009164">
    <property type="entry name" value="FBPtase_class3"/>
</dbReference>
<reference evidence="4" key="1">
    <citation type="journal article" date="2022" name="Int. J. Syst. Evol. Microbiol.">
        <title>Granulimonas faecalis gen. nov., sp. nov., and Leptogranulimonas caecicola gen. nov., sp. nov., novel lactate-producing Atopobiaceae bacteria isolated from mouse intestines, and an emended description of the family Atopobiaceae.</title>
        <authorList>
            <person name="Morinaga K."/>
            <person name="Kusada H."/>
            <person name="Sakamoto S."/>
            <person name="Murakami T."/>
            <person name="Toyoda A."/>
            <person name="Mori H."/>
            <person name="Meng X.Y."/>
            <person name="Takashino M."/>
            <person name="Murotomi K."/>
            <person name="Tamaki H."/>
        </authorList>
    </citation>
    <scope>NUCLEOTIDE SEQUENCE</scope>
    <source>
        <strain evidence="4">OPF53</strain>
    </source>
</reference>
<keyword evidence="3" id="KW-0119">Carbohydrate metabolism</keyword>